<proteinExistence type="predicted"/>
<dbReference type="KEGG" id="ecg:E2348C_2679"/>
<dbReference type="SUPFAM" id="SSF88874">
    <property type="entry name" value="Receptor-binding domain of short tail fibre protein gp12"/>
    <property type="match status" value="1"/>
</dbReference>
<name>B7UGJ3_ECO27</name>
<evidence type="ECO:0000313" key="2">
    <source>
        <dbReference type="Proteomes" id="UP000008205"/>
    </source>
</evidence>
<dbReference type="AlphaFoldDB" id="B7UGJ3"/>
<reference evidence="1 2" key="1">
    <citation type="journal article" date="2009" name="J. Bacteriol.">
        <title>Complete genome sequence and comparative genome analysis of enteropathogenic Escherichia coli O127:H6 strain E2348/69.</title>
        <authorList>
            <person name="Iguchi A."/>
            <person name="Thomson N.R."/>
            <person name="Ogura Y."/>
            <person name="Saunders D."/>
            <person name="Ooka T."/>
            <person name="Henderson I.R."/>
            <person name="Harris D."/>
            <person name="Asadulghani M."/>
            <person name="Kurokawa K."/>
            <person name="Dean P."/>
            <person name="Kenny B."/>
            <person name="Quail M.A."/>
            <person name="Thurston S."/>
            <person name="Dougan G."/>
            <person name="Hayashi T."/>
            <person name="Parkhill J."/>
            <person name="Frankel G."/>
        </authorList>
    </citation>
    <scope>NUCLEOTIDE SEQUENCE [LARGE SCALE GENOMIC DNA]</scope>
    <source>
        <strain evidence="2">E2348/69 / EPEC</strain>
    </source>
</reference>
<evidence type="ECO:0000313" key="1">
    <source>
        <dbReference type="EMBL" id="CAS10227.1"/>
    </source>
</evidence>
<dbReference type="EMBL" id="FM180568">
    <property type="protein sequence ID" value="CAS10227.1"/>
    <property type="molecule type" value="Genomic_DNA"/>
</dbReference>
<dbReference type="Gene3D" id="3.90.1340.10">
    <property type="entry name" value="Phage tail collar domain"/>
    <property type="match status" value="1"/>
</dbReference>
<dbReference type="Proteomes" id="UP000008205">
    <property type="component" value="Chromosome"/>
</dbReference>
<sequence length="221" mass="23831">MTAGYLNNQQGATRDLQQELLNVLGGAHIQPDPKKTDQLLTALRALLLSRKNPFGDIKLDGTVQKALENLGLGEGAPAIGVPFFWPSAAMPDTVIESWSGMVFLKFNGAKFSATDYPVLAKVFPSLVLPEARGDFIRIWDDGRGADSGRALLSWQAATSLSQFGGNYPEGSGHAIADYDGISAHEPGFSRFQYTSNSVGDGVNFVAVRPRNIAFNFLVRAK</sequence>
<dbReference type="HOGENOM" id="CLU_008928_1_0_6"/>
<protein>
    <submittedName>
        <fullName evidence="1">Predicted tai fiber protein</fullName>
    </submittedName>
</protein>
<accession>B7UGJ3</accession>
<keyword evidence="2" id="KW-1185">Reference proteome</keyword>
<dbReference type="InterPro" id="IPR037053">
    <property type="entry name" value="Phage_tail_collar_dom_sf"/>
</dbReference>
<organism evidence="1 2">
    <name type="scientific">Escherichia coli O127:H6 (strain E2348/69 / EPEC)</name>
    <dbReference type="NCBI Taxonomy" id="574521"/>
    <lineage>
        <taxon>Bacteria</taxon>
        <taxon>Pseudomonadati</taxon>
        <taxon>Pseudomonadota</taxon>
        <taxon>Gammaproteobacteria</taxon>
        <taxon>Enterobacterales</taxon>
        <taxon>Enterobacteriaceae</taxon>
        <taxon>Escherichia</taxon>
    </lineage>
</organism>
<gene>
    <name evidence="1" type="ordered locus">E2348C_2679</name>
</gene>